<name>A0ABS7L985_9FIRM</name>
<keyword evidence="10" id="KW-0121">Carboxypeptidase</keyword>
<keyword evidence="2" id="KW-0732">Signal</keyword>
<keyword evidence="5" id="KW-0573">Peptidoglycan synthesis</keyword>
<protein>
    <submittedName>
        <fullName evidence="10">D-alanyl-D-alanine carboxypeptidase</fullName>
    </submittedName>
</protein>
<evidence type="ECO:0000256" key="1">
    <source>
        <dbReference type="ARBA" id="ARBA00007164"/>
    </source>
</evidence>
<evidence type="ECO:0000256" key="5">
    <source>
        <dbReference type="ARBA" id="ARBA00022984"/>
    </source>
</evidence>
<dbReference type="Pfam" id="PF00768">
    <property type="entry name" value="Peptidase_S11"/>
    <property type="match status" value="1"/>
</dbReference>
<keyword evidence="11" id="KW-1185">Reference proteome</keyword>
<dbReference type="InterPro" id="IPR012338">
    <property type="entry name" value="Beta-lactam/transpept-like"/>
</dbReference>
<dbReference type="InterPro" id="IPR001967">
    <property type="entry name" value="Peptidase_S11_N"/>
</dbReference>
<evidence type="ECO:0000256" key="2">
    <source>
        <dbReference type="ARBA" id="ARBA00022729"/>
    </source>
</evidence>
<sequence>MGEKRQPSETENEKRRRRIAHQRALREKKRKKKKRARILAATAAFVLVAAAGGAGVYAVSIKNAEKKASVVPYEEKMYGNSVYQTEKLYATDLCVSAEDLDEISYSGSTNVHAAGLFDINAKKVLYADRIHEKLYPASTTKIMTALIALEKGNLSDIVTVSSHAAAESFPSDAQLCGLKEGDQLTLEDLIYGLLLYSGNDAGTAIAEHISGSEEAFVEEMNSRAKELMATGTHYMNPHGLHDADHYTTAYDLYLIFSECIKNENFAKIIESDGRDVSIKEADGSIRTDRWEPTNYYAKGLAAAPDGVTVLGGKTGTTGEAGFCLILLEKNQEGNPYISVVMGAGTKDALYQDMSALLEGTNSIS</sequence>
<evidence type="ECO:0000313" key="11">
    <source>
        <dbReference type="Proteomes" id="UP000779049"/>
    </source>
</evidence>
<reference evidence="10 11" key="1">
    <citation type="journal article" date="2020" name="New Microbes New Infect">
        <title>Sellimonas caecigallum sp. nov., description and genome sequence of a new member of the Sellimonas genus isolated from the cecum of feral chicken.</title>
        <authorList>
            <person name="Wongkuna S."/>
            <person name="Ghimire S."/>
            <person name="Antony L."/>
            <person name="Chankhamhaengdecha S."/>
            <person name="Janvilisri T."/>
            <person name="Scaria J."/>
        </authorList>
    </citation>
    <scope>NUCLEOTIDE SEQUENCE [LARGE SCALE GENOMIC DNA]</scope>
    <source>
        <strain evidence="10 11">SW451</strain>
    </source>
</reference>
<keyword evidence="3" id="KW-0378">Hydrolase</keyword>
<comment type="caution">
    <text evidence="10">The sequence shown here is derived from an EMBL/GenBank/DDBJ whole genome shotgun (WGS) entry which is preliminary data.</text>
</comment>
<organism evidence="10 11">
    <name type="scientific">Sellimonas caecigallum</name>
    <dbReference type="NCBI Taxonomy" id="2592333"/>
    <lineage>
        <taxon>Bacteria</taxon>
        <taxon>Bacillati</taxon>
        <taxon>Bacillota</taxon>
        <taxon>Clostridia</taxon>
        <taxon>Lachnospirales</taxon>
        <taxon>Lachnospiraceae</taxon>
        <taxon>Sellimonas</taxon>
    </lineage>
</organism>
<evidence type="ECO:0000313" key="10">
    <source>
        <dbReference type="EMBL" id="MBY0759464.1"/>
    </source>
</evidence>
<keyword evidence="4" id="KW-0133">Cell shape</keyword>
<evidence type="ECO:0000256" key="8">
    <source>
        <dbReference type="SAM" id="MobiDB-lite"/>
    </source>
</evidence>
<dbReference type="Proteomes" id="UP000779049">
    <property type="component" value="Unassembled WGS sequence"/>
</dbReference>
<accession>A0ABS7L985</accession>
<evidence type="ECO:0000256" key="4">
    <source>
        <dbReference type="ARBA" id="ARBA00022960"/>
    </source>
</evidence>
<dbReference type="PANTHER" id="PTHR21581">
    <property type="entry name" value="D-ALANYL-D-ALANINE CARBOXYPEPTIDASE"/>
    <property type="match status" value="1"/>
</dbReference>
<comment type="similarity">
    <text evidence="1 7">Belongs to the peptidase S11 family.</text>
</comment>
<keyword evidence="6" id="KW-0961">Cell wall biogenesis/degradation</keyword>
<gene>
    <name evidence="10" type="ORF">FLB61_10265</name>
</gene>
<dbReference type="PANTHER" id="PTHR21581:SF6">
    <property type="entry name" value="TRAFFICKING PROTEIN PARTICLE COMPLEX SUBUNIT 12"/>
    <property type="match status" value="1"/>
</dbReference>
<feature type="region of interest" description="Disordered" evidence="8">
    <location>
        <begin position="1"/>
        <end position="31"/>
    </location>
</feature>
<keyword evidence="10" id="KW-0645">Protease</keyword>
<proteinExistence type="inferred from homology"/>
<evidence type="ECO:0000256" key="7">
    <source>
        <dbReference type="RuleBase" id="RU004016"/>
    </source>
</evidence>
<dbReference type="RefSeq" id="WP_087200615.1">
    <property type="nucleotide sequence ID" value="NZ_CP173660.1"/>
</dbReference>
<feature type="compositionally biased region" description="Basic residues" evidence="8">
    <location>
        <begin position="15"/>
        <end position="31"/>
    </location>
</feature>
<dbReference type="EMBL" id="VIRV01000016">
    <property type="protein sequence ID" value="MBY0759464.1"/>
    <property type="molecule type" value="Genomic_DNA"/>
</dbReference>
<evidence type="ECO:0000259" key="9">
    <source>
        <dbReference type="Pfam" id="PF00768"/>
    </source>
</evidence>
<evidence type="ECO:0000256" key="6">
    <source>
        <dbReference type="ARBA" id="ARBA00023316"/>
    </source>
</evidence>
<dbReference type="PRINTS" id="PR00725">
    <property type="entry name" value="DADACBPTASE1"/>
</dbReference>
<evidence type="ECO:0000256" key="3">
    <source>
        <dbReference type="ARBA" id="ARBA00022801"/>
    </source>
</evidence>
<dbReference type="SUPFAM" id="SSF56601">
    <property type="entry name" value="beta-lactamase/transpeptidase-like"/>
    <property type="match status" value="1"/>
</dbReference>
<dbReference type="GO" id="GO:0004180">
    <property type="term" value="F:carboxypeptidase activity"/>
    <property type="evidence" value="ECO:0007669"/>
    <property type="project" value="UniProtKB-KW"/>
</dbReference>
<dbReference type="InterPro" id="IPR018044">
    <property type="entry name" value="Peptidase_S11"/>
</dbReference>
<feature type="compositionally biased region" description="Basic and acidic residues" evidence="8">
    <location>
        <begin position="1"/>
        <end position="14"/>
    </location>
</feature>
<feature type="domain" description="Peptidase S11 D-alanyl-D-alanine carboxypeptidase A N-terminal" evidence="9">
    <location>
        <begin position="113"/>
        <end position="344"/>
    </location>
</feature>
<dbReference type="Gene3D" id="3.40.710.10">
    <property type="entry name" value="DD-peptidase/beta-lactamase superfamily"/>
    <property type="match status" value="1"/>
</dbReference>